<dbReference type="GO" id="GO:0005634">
    <property type="term" value="C:nucleus"/>
    <property type="evidence" value="ECO:0007669"/>
    <property type="project" value="InterPro"/>
</dbReference>
<keyword evidence="3" id="KW-1185">Reference proteome</keyword>
<protein>
    <submittedName>
        <fullName evidence="2">Transposon Tf2-6 poly</fullName>
    </submittedName>
</protein>
<dbReference type="Gene3D" id="3.40.1800.20">
    <property type="match status" value="1"/>
</dbReference>
<reference evidence="2" key="1">
    <citation type="submission" date="2020-04" db="EMBL/GenBank/DDBJ databases">
        <authorList>
            <person name="Alioto T."/>
            <person name="Alioto T."/>
            <person name="Gomez Garrido J."/>
        </authorList>
    </citation>
    <scope>NUCLEOTIDE SEQUENCE</scope>
    <source>
        <strain evidence="2">A484AB</strain>
    </source>
</reference>
<evidence type="ECO:0000256" key="1">
    <source>
        <dbReference type="SAM" id="MobiDB-lite"/>
    </source>
</evidence>
<dbReference type="Pfam" id="PF20231">
    <property type="entry name" value="DUF6589"/>
    <property type="match status" value="1"/>
</dbReference>
<sequence>MSSKSTPKKFYSSTKTTFELSSCWLCGNVVDAYYCKNIFKPENRDSLNVADALLGSTIVQHEQLPVLMCRPCERRLKNFQSFKVVVTNTQKSYHVTLRTKRCKDVSPSTLRPPPKTCNTTDTRHGTTTARSLVFDSLQSSEGAIPHSVEDEGTNIQPNANKVQFDQVCFNTEKPTEETAGNIIKILCSSVNIDELVQSLLQNPTVYTAFFTAILDAANKELNNVFERLNKYGFCLEPNMKYTLFDEIGEHFLDKAIELDKAGHKFVYVIDNIDWEVKVHDMRQNNQNKSMHAIATCIVFDRVSSDHLPNSGPQTKLATSKFSDVIKITDKERNDIRKSFRVIVAKLLIGLFRSFHSFKDVMPEQQSVTYSNEMMEQSCVVTMPIMMKDEKKYSECVDILDQLETWTHDIFSAAGLCASSDKPPTSVNIPPNAHSRPDQPGSHLPPIPTKDDPLAGVSIPCFGDQLTRVRFAGVKDLRAGCHNPRERLDHVYPFHIVDWHTKQSFLKKCAKPHCKLVFKRLYSNSGREQGTLRYFREKLMRRNVTQDVKHFEDSEQFFFSIGKCFVIEALMEFFGMSDEGGNTTKNSPNYAYLTTASQREQFLTTKLDAFLDQYVFVNQMDTAQDVEDEDDPDYILNYSINLIINFLILASYKDAVKSGNGSFIATLHKELLLHFHSHSSFNVYAIEMMISIVQNEILLSPAQAHHCQWASTANWKGGKDHNIEIDLLQENRNKDLKDFIKSMGANKTDKAIKRVSKAAGGIKKIVETFDSEVSRQQPSSLHSSRSSVQDERIVLNDLRQLRPFREIEGRSHPSFPSISANPLQSIDQTKLDEWLKQHQKNLIIHFPDYDVGKESDNNKD</sequence>
<evidence type="ECO:0000313" key="2">
    <source>
        <dbReference type="EMBL" id="CAB4021144.1"/>
    </source>
</evidence>
<dbReference type="EMBL" id="CACRXK020011288">
    <property type="protein sequence ID" value="CAB4021144.1"/>
    <property type="molecule type" value="Genomic_DNA"/>
</dbReference>
<proteinExistence type="predicted"/>
<feature type="region of interest" description="Disordered" evidence="1">
    <location>
        <begin position="104"/>
        <end position="124"/>
    </location>
</feature>
<feature type="region of interest" description="Disordered" evidence="1">
    <location>
        <begin position="420"/>
        <end position="448"/>
    </location>
</feature>
<dbReference type="AlphaFoldDB" id="A0A6S7IPK5"/>
<dbReference type="Proteomes" id="UP001152795">
    <property type="component" value="Unassembled WGS sequence"/>
</dbReference>
<evidence type="ECO:0000313" key="3">
    <source>
        <dbReference type="Proteomes" id="UP001152795"/>
    </source>
</evidence>
<organism evidence="2 3">
    <name type="scientific">Paramuricea clavata</name>
    <name type="common">Red gorgonian</name>
    <name type="synonym">Violescent sea-whip</name>
    <dbReference type="NCBI Taxonomy" id="317549"/>
    <lineage>
        <taxon>Eukaryota</taxon>
        <taxon>Metazoa</taxon>
        <taxon>Cnidaria</taxon>
        <taxon>Anthozoa</taxon>
        <taxon>Octocorallia</taxon>
        <taxon>Malacalcyonacea</taxon>
        <taxon>Plexauridae</taxon>
        <taxon>Paramuricea</taxon>
    </lineage>
</organism>
<dbReference type="OrthoDB" id="5957919at2759"/>
<name>A0A6S7IPK5_PARCT</name>
<dbReference type="InterPro" id="IPR012934">
    <property type="entry name" value="Znf_AD"/>
</dbReference>
<dbReference type="GO" id="GO:0008270">
    <property type="term" value="F:zinc ion binding"/>
    <property type="evidence" value="ECO:0007669"/>
    <property type="project" value="UniProtKB-UniRule"/>
</dbReference>
<dbReference type="PROSITE" id="PS51915">
    <property type="entry name" value="ZAD"/>
    <property type="match status" value="1"/>
</dbReference>
<accession>A0A6S7IPK5</accession>
<gene>
    <name evidence="2" type="ORF">PACLA_8A069280</name>
</gene>
<dbReference type="InterPro" id="IPR046496">
    <property type="entry name" value="DUF6589"/>
</dbReference>
<comment type="caution">
    <text evidence="2">The sequence shown here is derived from an EMBL/GenBank/DDBJ whole genome shotgun (WGS) entry which is preliminary data.</text>
</comment>